<proteinExistence type="predicted"/>
<accession>A0A7Z7NJI1</accession>
<dbReference type="EMBL" id="OCZC01000082">
    <property type="protein sequence ID" value="SOO26347.1"/>
    <property type="molecule type" value="Genomic_DNA"/>
</dbReference>
<organism evidence="1 2">
    <name type="scientific">Xanthomonas campestris pv. phaseoli</name>
    <dbReference type="NCBI Taxonomy" id="317013"/>
    <lineage>
        <taxon>Bacteria</taxon>
        <taxon>Pseudomonadati</taxon>
        <taxon>Pseudomonadota</taxon>
        <taxon>Gammaproteobacteria</taxon>
        <taxon>Lysobacterales</taxon>
        <taxon>Lysobacteraceae</taxon>
        <taxon>Xanthomonas</taxon>
    </lineage>
</organism>
<evidence type="ECO:0000313" key="2">
    <source>
        <dbReference type="Proteomes" id="UP000234345"/>
    </source>
</evidence>
<protein>
    <submittedName>
        <fullName evidence="1">Uncharacterized protein</fullName>
    </submittedName>
</protein>
<sequence length="26" mass="3004">MLSIALKLTDLYQLKWIGAFCAQQTF</sequence>
<gene>
    <name evidence="1" type="ORF">XFF6991_540007</name>
</gene>
<comment type="caution">
    <text evidence="1">The sequence shown here is derived from an EMBL/GenBank/DDBJ whole genome shotgun (WGS) entry which is preliminary data.</text>
</comment>
<reference evidence="1 2" key="1">
    <citation type="submission" date="2017-10" db="EMBL/GenBank/DDBJ databases">
        <authorList>
            <person name="Regsiter A."/>
            <person name="William W."/>
        </authorList>
    </citation>
    <scope>NUCLEOTIDE SEQUENCE [LARGE SCALE GENOMIC DNA]</scope>
    <source>
        <strain evidence="1 2">CFBP6991</strain>
    </source>
</reference>
<evidence type="ECO:0000313" key="1">
    <source>
        <dbReference type="EMBL" id="SOO26347.1"/>
    </source>
</evidence>
<dbReference type="Proteomes" id="UP000234345">
    <property type="component" value="Unassembled WGS sequence"/>
</dbReference>
<name>A0A7Z7NJI1_XANCH</name>
<dbReference type="AlphaFoldDB" id="A0A7Z7NJI1"/>